<evidence type="ECO:0000313" key="3">
    <source>
        <dbReference type="Proteomes" id="UP000054032"/>
    </source>
</evidence>
<gene>
    <name evidence="2" type="ORF">COCMIDRAFT_35068</name>
</gene>
<dbReference type="Gene3D" id="3.60.15.10">
    <property type="entry name" value="Ribonuclease Z/Hydroxyacylglutathione hydrolase-like"/>
    <property type="match status" value="1"/>
</dbReference>
<name>W6ZC50_COCMI</name>
<dbReference type="OrthoDB" id="4311043at2759"/>
<dbReference type="InterPro" id="IPR036866">
    <property type="entry name" value="RibonucZ/Hydroxyglut_hydro"/>
</dbReference>
<feature type="domain" description="Metallo-beta-lactamase" evidence="1">
    <location>
        <begin position="11"/>
        <end position="47"/>
    </location>
</feature>
<dbReference type="EMBL" id="KI963953">
    <property type="protein sequence ID" value="EUC47378.1"/>
    <property type="molecule type" value="Genomic_DNA"/>
</dbReference>
<evidence type="ECO:0000259" key="1">
    <source>
        <dbReference type="Pfam" id="PF00753"/>
    </source>
</evidence>
<keyword evidence="3" id="KW-1185">Reference proteome</keyword>
<reference evidence="2 3" key="1">
    <citation type="journal article" date="2013" name="PLoS Genet.">
        <title>Comparative genome structure, secondary metabolite, and effector coding capacity across Cochliobolus pathogens.</title>
        <authorList>
            <person name="Condon B.J."/>
            <person name="Leng Y."/>
            <person name="Wu D."/>
            <person name="Bushley K.E."/>
            <person name="Ohm R.A."/>
            <person name="Otillar R."/>
            <person name="Martin J."/>
            <person name="Schackwitz W."/>
            <person name="Grimwood J."/>
            <person name="MohdZainudin N."/>
            <person name="Xue C."/>
            <person name="Wang R."/>
            <person name="Manning V.A."/>
            <person name="Dhillon B."/>
            <person name="Tu Z.J."/>
            <person name="Steffenson B.J."/>
            <person name="Salamov A."/>
            <person name="Sun H."/>
            <person name="Lowry S."/>
            <person name="LaButti K."/>
            <person name="Han J."/>
            <person name="Copeland A."/>
            <person name="Lindquist E."/>
            <person name="Barry K."/>
            <person name="Schmutz J."/>
            <person name="Baker S.E."/>
            <person name="Ciuffetti L.M."/>
            <person name="Grigoriev I.V."/>
            <person name="Zhong S."/>
            <person name="Turgeon B.G."/>
        </authorList>
    </citation>
    <scope>NUCLEOTIDE SEQUENCE [LARGE SCALE GENOMIC DNA]</scope>
    <source>
        <strain evidence="2 3">ATCC 44560</strain>
    </source>
</reference>
<dbReference type="SUPFAM" id="SSF56281">
    <property type="entry name" value="Metallo-hydrolase/oxidoreductase"/>
    <property type="match status" value="2"/>
</dbReference>
<sequence>MEDVATLEFFARDVIDLDYIVISHAHFDHLPGADRLALKTSATVIADCEAINFAGGERVPLFTKDILTKASENSIEFAPSPPLALPKPHVKFASLAVHVWPSLHSLMLRVSPHDIPEVFDTNKSDQGGGDGYACSLDITQLIWYGLFRLEAFIPEDHMDAGTSAFSDYIQDRKKNIMSPCDGGKFMCNFIIGVKIPKPDVAILGAGGRANLNGRPFVGSAAEFLKLQTQWLHEPPQILFCLHDESIIKPYKTDVIAAKEVIEQHTRSKVLGTELATPYVLFQK</sequence>
<dbReference type="RefSeq" id="XP_007686083.1">
    <property type="nucleotide sequence ID" value="XM_007687893.1"/>
</dbReference>
<dbReference type="AlphaFoldDB" id="W6ZC50"/>
<dbReference type="HOGENOM" id="CLU_078562_0_0_1"/>
<protein>
    <recommendedName>
        <fullName evidence="1">Metallo-beta-lactamase domain-containing protein</fullName>
    </recommendedName>
</protein>
<dbReference type="Pfam" id="PF00753">
    <property type="entry name" value="Lactamase_B"/>
    <property type="match status" value="1"/>
</dbReference>
<dbReference type="InterPro" id="IPR001279">
    <property type="entry name" value="Metallo-B-lactamas"/>
</dbReference>
<organism evidence="2 3">
    <name type="scientific">Bipolaris oryzae ATCC 44560</name>
    <dbReference type="NCBI Taxonomy" id="930090"/>
    <lineage>
        <taxon>Eukaryota</taxon>
        <taxon>Fungi</taxon>
        <taxon>Dikarya</taxon>
        <taxon>Ascomycota</taxon>
        <taxon>Pezizomycotina</taxon>
        <taxon>Dothideomycetes</taxon>
        <taxon>Pleosporomycetidae</taxon>
        <taxon>Pleosporales</taxon>
        <taxon>Pleosporineae</taxon>
        <taxon>Pleosporaceae</taxon>
        <taxon>Bipolaris</taxon>
    </lineage>
</organism>
<evidence type="ECO:0000313" key="2">
    <source>
        <dbReference type="EMBL" id="EUC47378.1"/>
    </source>
</evidence>
<dbReference type="Proteomes" id="UP000054032">
    <property type="component" value="Unassembled WGS sequence"/>
</dbReference>
<accession>W6ZC50</accession>
<dbReference type="eggNOG" id="ENOG502QR1X">
    <property type="taxonomic scope" value="Eukaryota"/>
</dbReference>
<proteinExistence type="predicted"/>
<dbReference type="GeneID" id="19122702"/>
<dbReference type="KEGG" id="bor:COCMIDRAFT_35068"/>